<proteinExistence type="predicted"/>
<dbReference type="GeneID" id="13446034"/>
<dbReference type="VEuPathDB" id="ToxoDB:NCLIV_002470"/>
<feature type="compositionally biased region" description="Low complexity" evidence="1">
    <location>
        <begin position="85"/>
        <end position="97"/>
    </location>
</feature>
<accession>F0V7R8</accession>
<dbReference type="OMA" id="AFPCAVT"/>
<feature type="region of interest" description="Disordered" evidence="1">
    <location>
        <begin position="1027"/>
        <end position="1054"/>
    </location>
</feature>
<reference evidence="2" key="1">
    <citation type="submission" date="2011-02" db="EMBL/GenBank/DDBJ databases">
        <authorList>
            <person name="Aslett M."/>
        </authorList>
    </citation>
    <scope>NUCLEOTIDE SEQUENCE</scope>
    <source>
        <strain evidence="2">Liverpool</strain>
    </source>
</reference>
<feature type="region of interest" description="Disordered" evidence="1">
    <location>
        <begin position="961"/>
        <end position="1011"/>
    </location>
</feature>
<evidence type="ECO:0000256" key="1">
    <source>
        <dbReference type="SAM" id="MobiDB-lite"/>
    </source>
</evidence>
<feature type="region of interest" description="Disordered" evidence="1">
    <location>
        <begin position="197"/>
        <end position="217"/>
    </location>
</feature>
<dbReference type="InParanoid" id="F0V7R8"/>
<feature type="compositionally biased region" description="Pro residues" evidence="1">
    <location>
        <begin position="1165"/>
        <end position="1176"/>
    </location>
</feature>
<evidence type="ECO:0000313" key="4">
    <source>
        <dbReference type="Proteomes" id="UP000007494"/>
    </source>
</evidence>
<feature type="compositionally biased region" description="Pro residues" evidence="1">
    <location>
        <begin position="961"/>
        <end position="973"/>
    </location>
</feature>
<sequence>MSPLLSSTVTASARPRLPPLPSRGVSGASPGPSSPAVEFSSEPELASQPRSFPPPSSSIYSSTASARSAVKPPTPSFPASGATRPAPSCPSEAASPSVRNSPDAGTVPLTNGVRPPSQTRVGRDPTRRPEERNGEGPGPRVPPLQLQTRVSSVPPPSAAVRLNAKLQEQSGENGAYVAAAAWMRATEAARLLLGEPKGGGNSGIPTPAAADGRGAALAAGSPKAHAFARAGKRLSGTPLSDLDGAAAAGNEIKRLQAEVEELRGQLAEQERRAAEQVRELEKRERDLCGRVQELEQRLAQTQPNGFSEAFDTQELQQLQHEHRKLQQREQDLLEKERELQRQLEQHQKQLEELHREVKELHRSEAQTNGVDKHHEADAEQRAHVERLERKVKDVEKLHREAAERDAMRIRALEEENNLLKRATAASASHPGGGRSPVLDAPFQLRSLQQLQEKLQSLKQRHLQALEAAGSAARDSEDAAGKPAGGETGDQENASAVFDDFDMLLQKLAAAQGPQASGSGAHALGPAWGGVSRRRSLSRCSSASRLAAPPLPPGAGENTTNAGVALSGVSGHATGGTAALFMSGGRLLPPTPSACSSVVSDSVARSSVGRRLMSSGVIAAAVQQVQQAVAKSIESEALARQKAADLRNFHRKSFSELATRLAGTVAVAHSLAGSRGAPPATPSHLSVTSNACGVPQASPEIPSGSSMTPSSFLPAPRSGTGPSAVQAYPASMAPANESSSGCSPRLLNAGKAGTVEQVPCPSLISVSPFMQACPSHVSGGPPRPSGMFGPTKGAEDVAENVPAEEFQERGKGEFAPRAADSPRACEGESMVPKIDSDMVPGAPTGGERVPAETEAGSASPAVTSGGAATSLSTPFPCAMTPPSGTARPAPVSAASPASVPARHPFQATMPPAGPLSHVSPLSGVDGQPRQPSRDPFGVQREVSVPVVSAHAVRSLQAIPAFASPPPARPEPPAGAPVSAASANGDGASPSGSEQEGHPTASGVAPSATGAGSAPVEVGVHAWHAVDQGQGLSDLGGDVGDHVRGRVSQEGSNPLPSVADGACRVLLPPTSALGRKSNSVDCAEPPSVPRAGHVENGESERARSRMEAHTVAGSQTVLPASGPPAVGARPLHAAQAQEQSFPVSLPASRCPDGSASLVPMPVASQSIPPPQSNSPPPGSFGVGAGTSGVASQQQIGAADEVGTEGKGFWDEDDLDEWNIDDVSVQSPPEHEGPSPVPRQASSKPSSQLLVHQPSDKSLVSQHPLDSFTAPQLRAKERDSVCALGSPLPGPSQGLRTGVWQSTTHHQQPLEGPHGSRVPMPPAQQRPTSAGHRPIEDLFS</sequence>
<feature type="region of interest" description="Disordered" evidence="1">
    <location>
        <begin position="672"/>
        <end position="726"/>
    </location>
</feature>
<dbReference type="PANTHER" id="PTHR23159">
    <property type="entry name" value="CENTROSOMAL PROTEIN 2"/>
    <property type="match status" value="1"/>
</dbReference>
<feature type="compositionally biased region" description="Low complexity" evidence="1">
    <location>
        <begin position="885"/>
        <end position="901"/>
    </location>
</feature>
<name>F0V7R8_NEOCL</name>
<feature type="compositionally biased region" description="Polar residues" evidence="1">
    <location>
        <begin position="1"/>
        <end position="10"/>
    </location>
</feature>
<feature type="compositionally biased region" description="Polar residues" evidence="1">
    <location>
        <begin position="1237"/>
        <end position="1258"/>
    </location>
</feature>
<feature type="compositionally biased region" description="Low complexity" evidence="1">
    <location>
        <begin position="208"/>
        <end position="217"/>
    </location>
</feature>
<feature type="compositionally biased region" description="Acidic residues" evidence="1">
    <location>
        <begin position="1208"/>
        <end position="1217"/>
    </location>
</feature>
<reference evidence="2" key="2">
    <citation type="submission" date="2011-03" db="EMBL/GenBank/DDBJ databases">
        <title>Comparative genomics and transcriptomics of Neospora caninum and Toxoplasma gondii.</title>
        <authorList>
            <person name="Reid A.J."/>
            <person name="Sohal A."/>
            <person name="Harris D."/>
            <person name="Quail M."/>
            <person name="Sanders M."/>
            <person name="Berriman M."/>
            <person name="Wastling J.M."/>
            <person name="Pain A."/>
        </authorList>
    </citation>
    <scope>NUCLEOTIDE SEQUENCE</scope>
    <source>
        <strain evidence="2">Liverpool</strain>
    </source>
</reference>
<feature type="compositionally biased region" description="Polar residues" evidence="1">
    <location>
        <begin position="859"/>
        <end position="872"/>
    </location>
</feature>
<feature type="compositionally biased region" description="Low complexity" evidence="1">
    <location>
        <begin position="22"/>
        <end position="37"/>
    </location>
</feature>
<reference evidence="3" key="4">
    <citation type="journal article" date="2015" name="PLoS ONE">
        <title>Comprehensive Evaluation of Toxoplasma gondii VEG and Neospora caninum LIV Genomes with Tachyzoite Stage Transcriptome and Proteome Defines Novel Transcript Features.</title>
        <authorList>
            <person name="Ramaprasad A."/>
            <person name="Mourier T."/>
            <person name="Naeem R."/>
            <person name="Malas T.B."/>
            <person name="Moussa E."/>
            <person name="Panigrahi A."/>
            <person name="Vermont S.J."/>
            <person name="Otto T.D."/>
            <person name="Wastling J."/>
            <person name="Pain A."/>
        </authorList>
    </citation>
    <scope>NUCLEOTIDE SEQUENCE</scope>
    <source>
        <strain evidence="3">Liverpool</strain>
    </source>
</reference>
<feature type="region of interest" description="Disordered" evidence="1">
    <location>
        <begin position="1"/>
        <end position="156"/>
    </location>
</feature>
<dbReference type="PANTHER" id="PTHR23159:SF31">
    <property type="entry name" value="CENTROSOME-ASSOCIATED PROTEIN CEP250 ISOFORM X1"/>
    <property type="match status" value="1"/>
</dbReference>
<dbReference type="EMBL" id="FR823381">
    <property type="protein sequence ID" value="CBZ49759.1"/>
    <property type="molecule type" value="Genomic_DNA"/>
</dbReference>
<feature type="region of interest" description="Disordered" evidence="1">
    <location>
        <begin position="774"/>
        <end position="793"/>
    </location>
</feature>
<dbReference type="eggNOG" id="ENOG502QYTJ">
    <property type="taxonomic scope" value="Eukaryota"/>
</dbReference>
<feature type="compositionally biased region" description="Low complexity" evidence="1">
    <location>
        <begin position="57"/>
        <end position="69"/>
    </location>
</feature>
<feature type="compositionally biased region" description="Basic and acidic residues" evidence="1">
    <location>
        <begin position="1090"/>
        <end position="1106"/>
    </location>
</feature>
<dbReference type="OrthoDB" id="332934at2759"/>
<dbReference type="InterPro" id="IPR018159">
    <property type="entry name" value="Spectrin/alpha-actinin"/>
</dbReference>
<organism evidence="2 4">
    <name type="scientific">Neospora caninum (strain Liverpool)</name>
    <dbReference type="NCBI Taxonomy" id="572307"/>
    <lineage>
        <taxon>Eukaryota</taxon>
        <taxon>Sar</taxon>
        <taxon>Alveolata</taxon>
        <taxon>Apicomplexa</taxon>
        <taxon>Conoidasida</taxon>
        <taxon>Coccidia</taxon>
        <taxon>Eucoccidiorida</taxon>
        <taxon>Eimeriorina</taxon>
        <taxon>Sarcocystidae</taxon>
        <taxon>Neospora</taxon>
    </lineage>
</organism>
<feature type="compositionally biased region" description="Basic and acidic residues" evidence="1">
    <location>
        <begin position="121"/>
        <end position="134"/>
    </location>
</feature>
<dbReference type="RefSeq" id="XP_003879794.1">
    <property type="nucleotide sequence ID" value="XM_003879745.1"/>
</dbReference>
<reference evidence="4" key="3">
    <citation type="journal article" date="2012" name="PLoS Pathog.">
        <title>Comparative genomics of the apicomplexan parasites Toxoplasma gondii and Neospora caninum: Coccidia differing in host range and transmission strategy.</title>
        <authorList>
            <person name="Reid A.J."/>
            <person name="Vermont S.J."/>
            <person name="Cotton J.A."/>
            <person name="Harris D."/>
            <person name="Hill-Cawthorne G.A."/>
            <person name="Konen-Waisman S."/>
            <person name="Latham S.M."/>
            <person name="Mourier T."/>
            <person name="Norton R."/>
            <person name="Quail M.A."/>
            <person name="Sanders M."/>
            <person name="Shanmugam D."/>
            <person name="Sohal A."/>
            <person name="Wasmuth J.D."/>
            <person name="Brunk B."/>
            <person name="Grigg M.E."/>
            <person name="Howard J.C."/>
            <person name="Parkinson J."/>
            <person name="Roos D.S."/>
            <person name="Trees A.J."/>
            <person name="Berriman M."/>
            <person name="Pain A."/>
            <person name="Wastling J.M."/>
        </authorList>
    </citation>
    <scope>NUCLEOTIDE SEQUENCE [LARGE SCALE GENOMIC DNA]</scope>
    <source>
        <strain evidence="4">Liverpool</strain>
    </source>
</reference>
<feature type="region of interest" description="Disordered" evidence="1">
    <location>
        <begin position="465"/>
        <end position="491"/>
    </location>
</feature>
<dbReference type="Proteomes" id="UP000007494">
    <property type="component" value="Chromosome Ib"/>
</dbReference>
<keyword evidence="4" id="KW-1185">Reference proteome</keyword>
<evidence type="ECO:0000313" key="3">
    <source>
        <dbReference type="EMBL" id="CEL64344.1"/>
    </source>
</evidence>
<gene>
    <name evidence="3" type="ORF">BN1204_002470</name>
    <name evidence="2" type="ORF">NCLIV_002470</name>
</gene>
<feature type="region of interest" description="Disordered" evidence="1">
    <location>
        <begin position="1072"/>
        <end position="1337"/>
    </location>
</feature>
<protein>
    <submittedName>
        <fullName evidence="2">Uncharacterized protein</fullName>
    </submittedName>
</protein>
<dbReference type="CDD" id="cd00176">
    <property type="entry name" value="SPEC"/>
    <property type="match status" value="1"/>
</dbReference>
<feature type="region of interest" description="Disordered" evidence="1">
    <location>
        <begin position="364"/>
        <end position="383"/>
    </location>
</feature>
<dbReference type="EMBL" id="LN714475">
    <property type="protein sequence ID" value="CEL64344.1"/>
    <property type="molecule type" value="Genomic_DNA"/>
</dbReference>
<feature type="region of interest" description="Disordered" evidence="1">
    <location>
        <begin position="804"/>
        <end position="935"/>
    </location>
</feature>
<evidence type="ECO:0000313" key="2">
    <source>
        <dbReference type="EMBL" id="CBZ49759.1"/>
    </source>
</evidence>